<dbReference type="GO" id="GO:0005739">
    <property type="term" value="C:mitochondrion"/>
    <property type="evidence" value="ECO:0007669"/>
    <property type="project" value="TreeGrafter"/>
</dbReference>
<dbReference type="RefSeq" id="XP_053586883.1">
    <property type="nucleotide sequence ID" value="XM_053727306.1"/>
</dbReference>
<sequence length="136" mass="14968">MNKAKDVPSKLKIGGDYVVPVFLDGKKPKTIKEDNGIRVSTNEKLSTLKPDFVKPHGTITAANASYLTDGASVALIMTEEYDLANGFKPKAYLRDYLYVAQDTKDQLLLFPAYVILKLLDKPGHGVGALSESYKNF</sequence>
<dbReference type="PANTHER" id="PTHR18919">
    <property type="entry name" value="ACETYL-COA C-ACYLTRANSFERASE"/>
    <property type="match status" value="1"/>
</dbReference>
<reference evidence="7 8" key="1">
    <citation type="submission" date="2019-12" db="EMBL/GenBank/DDBJ databases">
        <title>Chromosome-level assembly of the Caenorhabditis remanei genome.</title>
        <authorList>
            <person name="Teterina A.A."/>
            <person name="Willis J.H."/>
            <person name="Phillips P.C."/>
        </authorList>
    </citation>
    <scope>NUCLEOTIDE SEQUENCE [LARGE SCALE GENOMIC DNA]</scope>
    <source>
        <strain evidence="7 8">PX506</strain>
        <tissue evidence="7">Whole organism</tissue>
    </source>
</reference>
<keyword evidence="4" id="KW-0443">Lipid metabolism</keyword>
<name>A0A6A5H1D1_CAERE</name>
<dbReference type="Proteomes" id="UP000483820">
    <property type="component" value="Chromosome III"/>
</dbReference>
<accession>A0A6A5H1D1</accession>
<keyword evidence="5" id="KW-0012">Acyltransferase</keyword>
<dbReference type="Gene3D" id="3.40.47.10">
    <property type="match status" value="1"/>
</dbReference>
<dbReference type="Pfam" id="PF00108">
    <property type="entry name" value="Thiolase_N"/>
    <property type="match status" value="1"/>
</dbReference>
<protein>
    <recommendedName>
        <fullName evidence="6">Thiolase N-terminal domain-containing protein</fullName>
    </recommendedName>
</protein>
<dbReference type="AlphaFoldDB" id="A0A6A5H1D1"/>
<feature type="domain" description="Thiolase N-terminal" evidence="6">
    <location>
        <begin position="16"/>
        <end position="80"/>
    </location>
</feature>
<evidence type="ECO:0000256" key="4">
    <source>
        <dbReference type="ARBA" id="ARBA00023098"/>
    </source>
</evidence>
<evidence type="ECO:0000259" key="6">
    <source>
        <dbReference type="Pfam" id="PF00108"/>
    </source>
</evidence>
<dbReference type="InterPro" id="IPR016039">
    <property type="entry name" value="Thiolase-like"/>
</dbReference>
<dbReference type="SUPFAM" id="SSF53901">
    <property type="entry name" value="Thiolase-like"/>
    <property type="match status" value="1"/>
</dbReference>
<evidence type="ECO:0000313" key="8">
    <source>
        <dbReference type="Proteomes" id="UP000483820"/>
    </source>
</evidence>
<keyword evidence="2" id="KW-0808">Transferase</keyword>
<evidence type="ECO:0000256" key="5">
    <source>
        <dbReference type="ARBA" id="ARBA00023315"/>
    </source>
</evidence>
<dbReference type="GO" id="GO:0016747">
    <property type="term" value="F:acyltransferase activity, transferring groups other than amino-acyl groups"/>
    <property type="evidence" value="ECO:0007669"/>
    <property type="project" value="InterPro"/>
</dbReference>
<dbReference type="CTD" id="78774875"/>
<evidence type="ECO:0000256" key="3">
    <source>
        <dbReference type="ARBA" id="ARBA00022832"/>
    </source>
</evidence>
<proteinExistence type="inferred from homology"/>
<evidence type="ECO:0000256" key="2">
    <source>
        <dbReference type="ARBA" id="ARBA00022679"/>
    </source>
</evidence>
<organism evidence="7 8">
    <name type="scientific">Caenorhabditis remanei</name>
    <name type="common">Caenorhabditis vulgaris</name>
    <dbReference type="NCBI Taxonomy" id="31234"/>
    <lineage>
        <taxon>Eukaryota</taxon>
        <taxon>Metazoa</taxon>
        <taxon>Ecdysozoa</taxon>
        <taxon>Nematoda</taxon>
        <taxon>Chromadorea</taxon>
        <taxon>Rhabditida</taxon>
        <taxon>Rhabditina</taxon>
        <taxon>Rhabditomorpha</taxon>
        <taxon>Rhabditoidea</taxon>
        <taxon>Rhabditidae</taxon>
        <taxon>Peloderinae</taxon>
        <taxon>Caenorhabditis</taxon>
    </lineage>
</organism>
<gene>
    <name evidence="7" type="ORF">GCK72_009301</name>
</gene>
<comment type="caution">
    <text evidence="7">The sequence shown here is derived from an EMBL/GenBank/DDBJ whole genome shotgun (WGS) entry which is preliminary data.</text>
</comment>
<evidence type="ECO:0000313" key="7">
    <source>
        <dbReference type="EMBL" id="KAF1761047.1"/>
    </source>
</evidence>
<dbReference type="PANTHER" id="PTHR18919:SF153">
    <property type="entry name" value="TRIFUNCTIONAL ENZYME SUBUNIT BETA, MITOCHONDRIAL"/>
    <property type="match status" value="1"/>
</dbReference>
<comment type="similarity">
    <text evidence="1">Belongs to the thiolase-like superfamily. Thiolase family.</text>
</comment>
<dbReference type="InterPro" id="IPR020616">
    <property type="entry name" value="Thiolase_N"/>
</dbReference>
<dbReference type="KEGG" id="crq:GCK72_009301"/>
<evidence type="ECO:0000256" key="1">
    <source>
        <dbReference type="ARBA" id="ARBA00010982"/>
    </source>
</evidence>
<dbReference type="GO" id="GO:0006635">
    <property type="term" value="P:fatty acid beta-oxidation"/>
    <property type="evidence" value="ECO:0007669"/>
    <property type="project" value="TreeGrafter"/>
</dbReference>
<dbReference type="EMBL" id="WUAV01000003">
    <property type="protein sequence ID" value="KAF1761047.1"/>
    <property type="molecule type" value="Genomic_DNA"/>
</dbReference>
<keyword evidence="3" id="KW-0276">Fatty acid metabolism</keyword>
<dbReference type="GeneID" id="78774875"/>